<keyword evidence="2" id="KW-0472">Membrane</keyword>
<dbReference type="GeneTree" id="ENSGT00940000162906"/>
<reference evidence="4" key="2">
    <citation type="submission" date="2025-09" db="UniProtKB">
        <authorList>
            <consortium name="Ensembl"/>
        </authorList>
    </citation>
    <scope>IDENTIFICATION</scope>
</reference>
<keyword evidence="2" id="KW-1133">Transmembrane helix</keyword>
<dbReference type="SMART" id="SM00034">
    <property type="entry name" value="CLECT"/>
    <property type="match status" value="1"/>
</dbReference>
<dbReference type="SUPFAM" id="SSF56436">
    <property type="entry name" value="C-type lectin-like"/>
    <property type="match status" value="1"/>
</dbReference>
<evidence type="ECO:0000256" key="1">
    <source>
        <dbReference type="ARBA" id="ARBA00023157"/>
    </source>
</evidence>
<dbReference type="OrthoDB" id="2142683at2759"/>
<reference evidence="4" key="1">
    <citation type="submission" date="2025-08" db="UniProtKB">
        <authorList>
            <consortium name="Ensembl"/>
        </authorList>
    </citation>
    <scope>IDENTIFICATION</scope>
</reference>
<dbReference type="InterPro" id="IPR018378">
    <property type="entry name" value="C-type_lectin_CS"/>
</dbReference>
<evidence type="ECO:0000259" key="3">
    <source>
        <dbReference type="PROSITE" id="PS50041"/>
    </source>
</evidence>
<protein>
    <recommendedName>
        <fullName evidence="3">C-type lectin domain-containing protein</fullName>
    </recommendedName>
</protein>
<keyword evidence="2" id="KW-0812">Transmembrane</keyword>
<keyword evidence="1" id="KW-1015">Disulfide bond</keyword>
<dbReference type="Gene3D" id="3.10.100.10">
    <property type="entry name" value="Mannose-Binding Protein A, subunit A"/>
    <property type="match status" value="1"/>
</dbReference>
<dbReference type="InterPro" id="IPR016187">
    <property type="entry name" value="CTDL_fold"/>
</dbReference>
<dbReference type="PROSITE" id="PS00615">
    <property type="entry name" value="C_TYPE_LECTIN_1"/>
    <property type="match status" value="1"/>
</dbReference>
<feature type="transmembrane region" description="Helical" evidence="2">
    <location>
        <begin position="6"/>
        <end position="23"/>
    </location>
</feature>
<name>A0A8C5WHJ3_9ANUR</name>
<keyword evidence="5" id="KW-1185">Reference proteome</keyword>
<proteinExistence type="predicted"/>
<dbReference type="Proteomes" id="UP000694569">
    <property type="component" value="Unplaced"/>
</dbReference>
<dbReference type="InterPro" id="IPR001304">
    <property type="entry name" value="C-type_lectin-like"/>
</dbReference>
<evidence type="ECO:0000256" key="2">
    <source>
        <dbReference type="SAM" id="Phobius"/>
    </source>
</evidence>
<dbReference type="InterPro" id="IPR016186">
    <property type="entry name" value="C-type_lectin-like/link_sf"/>
</dbReference>
<dbReference type="PANTHER" id="PTHR22803">
    <property type="entry name" value="MANNOSE, PHOSPHOLIPASE, LECTIN RECEPTOR RELATED"/>
    <property type="match status" value="1"/>
</dbReference>
<sequence>MVLQIIMLVFLIILSGLFLWFYLNTSIEIEKMKNNQTDSELRFSQFIETAGKEKVVQQEKFEKLDKSLATFCTSCPTDWRFIGSSCYFFSTSEKKWEEARDDCITHNSRLLIFNDKQEVDDLLPYYKSARYWIGLRKDNKEWKWLDGTALGYKNWASGEPNNEGDHENCAEIRATFWNDVSCDYAVLYICEAACR</sequence>
<accession>A0A8C5WHJ3</accession>
<dbReference type="Ensembl" id="ENSLLET00000040082.1">
    <property type="protein sequence ID" value="ENSLLEP00000038557.1"/>
    <property type="gene ID" value="ENSLLEG00000024467.1"/>
</dbReference>
<dbReference type="Pfam" id="PF00059">
    <property type="entry name" value="Lectin_C"/>
    <property type="match status" value="1"/>
</dbReference>
<organism evidence="4 5">
    <name type="scientific">Leptobrachium leishanense</name>
    <name type="common">Leishan spiny toad</name>
    <dbReference type="NCBI Taxonomy" id="445787"/>
    <lineage>
        <taxon>Eukaryota</taxon>
        <taxon>Metazoa</taxon>
        <taxon>Chordata</taxon>
        <taxon>Craniata</taxon>
        <taxon>Vertebrata</taxon>
        <taxon>Euteleostomi</taxon>
        <taxon>Amphibia</taxon>
        <taxon>Batrachia</taxon>
        <taxon>Anura</taxon>
        <taxon>Pelobatoidea</taxon>
        <taxon>Megophryidae</taxon>
        <taxon>Leptobrachium</taxon>
    </lineage>
</organism>
<dbReference type="InterPro" id="IPR050111">
    <property type="entry name" value="C-type_lectin/snaclec_domain"/>
</dbReference>
<dbReference type="PROSITE" id="PS50041">
    <property type="entry name" value="C_TYPE_LECTIN_2"/>
    <property type="match status" value="1"/>
</dbReference>
<dbReference type="AlphaFoldDB" id="A0A8C5WHJ3"/>
<feature type="domain" description="C-type lectin" evidence="3">
    <location>
        <begin position="82"/>
        <end position="191"/>
    </location>
</feature>
<evidence type="ECO:0000313" key="5">
    <source>
        <dbReference type="Proteomes" id="UP000694569"/>
    </source>
</evidence>
<evidence type="ECO:0000313" key="4">
    <source>
        <dbReference type="Ensembl" id="ENSLLEP00000038557.1"/>
    </source>
</evidence>